<reference evidence="2 3" key="1">
    <citation type="submission" date="2016-10" db="EMBL/GenBank/DDBJ databases">
        <authorList>
            <person name="Varghese N."/>
            <person name="Submissions S."/>
        </authorList>
    </citation>
    <scope>NUCLEOTIDE SEQUENCE [LARGE SCALE GENOMIC DNA]</scope>
    <source>
        <strain evidence="2 3">DSM 17833</strain>
    </source>
</reference>
<protein>
    <submittedName>
        <fullName evidence="2">Uncharacterized protein</fullName>
    </submittedName>
</protein>
<dbReference type="Proteomes" id="UP000242418">
    <property type="component" value="Unassembled WGS sequence"/>
</dbReference>
<feature type="transmembrane region" description="Helical" evidence="1">
    <location>
        <begin position="151"/>
        <end position="174"/>
    </location>
</feature>
<keyword evidence="1" id="KW-0472">Membrane</keyword>
<name>A0AB37Z867_9PSED</name>
<gene>
    <name evidence="2" type="ORF">SAMN05216370_2503</name>
</gene>
<feature type="transmembrane region" description="Helical" evidence="1">
    <location>
        <begin position="74"/>
        <end position="92"/>
    </location>
</feature>
<keyword evidence="3" id="KW-1185">Reference proteome</keyword>
<dbReference type="EMBL" id="FMTL01000002">
    <property type="protein sequence ID" value="SCW65406.1"/>
    <property type="molecule type" value="Genomic_DNA"/>
</dbReference>
<evidence type="ECO:0000256" key="1">
    <source>
        <dbReference type="SAM" id="Phobius"/>
    </source>
</evidence>
<evidence type="ECO:0000313" key="2">
    <source>
        <dbReference type="EMBL" id="SCW65406.1"/>
    </source>
</evidence>
<keyword evidence="1" id="KW-1133">Transmembrane helix</keyword>
<proteinExistence type="predicted"/>
<dbReference type="AlphaFoldDB" id="A0AB37Z867"/>
<sequence length="190" mass="20946">MHDPFKPSATLDLEPAPKSIGINSLLFLLASIAAYMLATDVIFLLKTEQGSLRGASSVSFIHHIYLSVIPFEAAYFRLGSSIAALLFIIFSARNNLLLAKHAHFLHAYVATQLIYQILAITGVAGILSQVAGTSALDISFWFHPDMRSNTAMLLLRFALLLLSPIAFFILCLIATSKIRKHNNLSFNEIR</sequence>
<evidence type="ECO:0000313" key="3">
    <source>
        <dbReference type="Proteomes" id="UP000242418"/>
    </source>
</evidence>
<accession>A0AB37Z867</accession>
<feature type="transmembrane region" description="Helical" evidence="1">
    <location>
        <begin position="20"/>
        <end position="38"/>
    </location>
</feature>
<comment type="caution">
    <text evidence="2">The sequence shown here is derived from an EMBL/GenBank/DDBJ whole genome shotgun (WGS) entry which is preliminary data.</text>
</comment>
<feature type="transmembrane region" description="Helical" evidence="1">
    <location>
        <begin position="113"/>
        <end position="131"/>
    </location>
</feature>
<keyword evidence="1" id="KW-0812">Transmembrane</keyword>
<organism evidence="2 3">
    <name type="scientific">Pseudomonas peli</name>
    <dbReference type="NCBI Taxonomy" id="592361"/>
    <lineage>
        <taxon>Bacteria</taxon>
        <taxon>Pseudomonadati</taxon>
        <taxon>Pseudomonadota</taxon>
        <taxon>Gammaproteobacteria</taxon>
        <taxon>Pseudomonadales</taxon>
        <taxon>Pseudomonadaceae</taxon>
        <taxon>Pseudomonas</taxon>
    </lineage>
</organism>
<dbReference type="RefSeq" id="WP_282876232.1">
    <property type="nucleotide sequence ID" value="NZ_JARODB010000001.1"/>
</dbReference>